<dbReference type="PRINTS" id="PR00757">
    <property type="entry name" value="AMINEOXDASEF"/>
</dbReference>
<protein>
    <recommendedName>
        <fullName evidence="6">Amine oxidase</fullName>
        <ecNumber evidence="6">1.4.3.-</ecNumber>
    </recommendedName>
</protein>
<dbReference type="InterPro" id="IPR001613">
    <property type="entry name" value="Flavin_amine_oxidase"/>
</dbReference>
<feature type="binding site" evidence="5">
    <location>
        <position position="352"/>
    </location>
    <ligand>
        <name>substrate</name>
    </ligand>
</feature>
<feature type="domain" description="Amine oxidase" evidence="7">
    <location>
        <begin position="16"/>
        <end position="467"/>
    </location>
</feature>
<organism evidence="8 9">
    <name type="scientific">Cyphellophora attinorum</name>
    <dbReference type="NCBI Taxonomy" id="1664694"/>
    <lineage>
        <taxon>Eukaryota</taxon>
        <taxon>Fungi</taxon>
        <taxon>Dikarya</taxon>
        <taxon>Ascomycota</taxon>
        <taxon>Pezizomycotina</taxon>
        <taxon>Eurotiomycetes</taxon>
        <taxon>Chaetothyriomycetidae</taxon>
        <taxon>Chaetothyriales</taxon>
        <taxon>Cyphellophoraceae</taxon>
        <taxon>Cyphellophora</taxon>
    </lineage>
</organism>
<evidence type="ECO:0000313" key="8">
    <source>
        <dbReference type="EMBL" id="KPI45078.1"/>
    </source>
</evidence>
<dbReference type="Gene3D" id="1.10.405.10">
    <property type="entry name" value="Guanine Nucleotide Dissociation Inhibitor, domain 1"/>
    <property type="match status" value="1"/>
</dbReference>
<comment type="cofactor">
    <cofactor evidence="1 6">
        <name>FAD</name>
        <dbReference type="ChEBI" id="CHEBI:57692"/>
    </cofactor>
</comment>
<keyword evidence="9" id="KW-1185">Reference proteome</keyword>
<keyword evidence="6" id="KW-0274">FAD</keyword>
<dbReference type="EMBL" id="LFJN01000002">
    <property type="protein sequence ID" value="KPI45078.1"/>
    <property type="molecule type" value="Genomic_DNA"/>
</dbReference>
<feature type="binding site" evidence="5">
    <location>
        <position position="17"/>
    </location>
    <ligand>
        <name>FAD</name>
        <dbReference type="ChEBI" id="CHEBI:57692"/>
    </ligand>
</feature>
<dbReference type="Pfam" id="PF01593">
    <property type="entry name" value="Amino_oxidase"/>
    <property type="match status" value="1"/>
</dbReference>
<gene>
    <name evidence="8" type="ORF">AB675_2446</name>
</gene>
<dbReference type="InterPro" id="IPR002937">
    <property type="entry name" value="Amino_oxidase"/>
</dbReference>
<dbReference type="PANTHER" id="PTHR43563:SF14">
    <property type="entry name" value="AMINE OXIDASE"/>
    <property type="match status" value="1"/>
</dbReference>
<evidence type="ECO:0000256" key="4">
    <source>
        <dbReference type="ARBA" id="ARBA00048448"/>
    </source>
</evidence>
<dbReference type="InterPro" id="IPR050703">
    <property type="entry name" value="Flavin_MAO"/>
</dbReference>
<comment type="caution">
    <text evidence="8">The sequence shown here is derived from an EMBL/GenBank/DDBJ whole genome shotgun (WGS) entry which is preliminary data.</text>
</comment>
<evidence type="ECO:0000259" key="7">
    <source>
        <dbReference type="Pfam" id="PF01593"/>
    </source>
</evidence>
<dbReference type="STRING" id="1664694.A0A0N0NRH1"/>
<dbReference type="OrthoDB" id="5046242at2759"/>
<keyword evidence="6" id="KW-0285">Flavoprotein</keyword>
<evidence type="ECO:0000256" key="2">
    <source>
        <dbReference type="ARBA" id="ARBA00005995"/>
    </source>
</evidence>
<evidence type="ECO:0000256" key="1">
    <source>
        <dbReference type="ARBA" id="ARBA00001974"/>
    </source>
</evidence>
<proteinExistence type="inferred from homology"/>
<dbReference type="GO" id="GO:0097621">
    <property type="term" value="F:monoamine oxidase activity"/>
    <property type="evidence" value="ECO:0007669"/>
    <property type="project" value="UniProtKB-EC"/>
</dbReference>
<reference evidence="8 9" key="1">
    <citation type="submission" date="2015-06" db="EMBL/GenBank/DDBJ databases">
        <title>Draft genome of the ant-associated black yeast Phialophora attae CBS 131958.</title>
        <authorList>
            <person name="Moreno L.F."/>
            <person name="Stielow B.J."/>
            <person name="de Hoog S."/>
            <person name="Vicente V.A."/>
            <person name="Weiss V.A."/>
            <person name="de Vries M."/>
            <person name="Cruz L.M."/>
            <person name="Souza E.M."/>
        </authorList>
    </citation>
    <scope>NUCLEOTIDE SEQUENCE [LARGE SCALE GENOMIC DNA]</scope>
    <source>
        <strain evidence="8 9">CBS 131958</strain>
    </source>
</reference>
<feature type="binding site" evidence="5">
    <location>
        <position position="444"/>
    </location>
    <ligand>
        <name>FAD</name>
        <dbReference type="ChEBI" id="CHEBI:57692"/>
    </ligand>
</feature>
<evidence type="ECO:0000256" key="5">
    <source>
        <dbReference type="PIRSR" id="PIRSR601613-1"/>
    </source>
</evidence>
<dbReference type="InterPro" id="IPR036188">
    <property type="entry name" value="FAD/NAD-bd_sf"/>
</dbReference>
<feature type="binding site" evidence="5">
    <location>
        <begin position="36"/>
        <end position="37"/>
    </location>
    <ligand>
        <name>FAD</name>
        <dbReference type="ChEBI" id="CHEBI:57692"/>
    </ligand>
</feature>
<dbReference type="EC" id="1.4.3.-" evidence="6"/>
<dbReference type="VEuPathDB" id="FungiDB:AB675_2446"/>
<dbReference type="Gene3D" id="3.90.660.10">
    <property type="match status" value="1"/>
</dbReference>
<name>A0A0N0NRH1_9EURO</name>
<keyword evidence="3 6" id="KW-0560">Oxidoreductase</keyword>
<sequence>MSQPTPTDVIIIGAGFSGLQAALDLEAAGYTVKLLEARNRVGGKSWSAPNAAGGDGLQELGAAWVNDSNQSQVWFYCQKFGLTTIVQNIGGSVASQNVDGDCHLFPFGELPQFSQEDCASIAHIRDTAEAASLNPDTFKSPERQRVDSMTFEQWCLSHKATPLAVKTADVWCRGTLGQDAADVSALAFLEIARGAGGLIQLRYDGKHGGQHLRVREGTSAIAAHMANLLGPDTLQLNADIHSVSKANDGKTWIVSTATRKVYAALKVMLAIPTPAYKRINFQPSLQTILPRDLAAYVSSTHYGVSVKYIVLFATPFWRDLGSCGLAQSFSGPFNHCRDTSVDADGLYALTGFITAGVARTWLQYDDERRKEQVLRQIGRLFGVDYEKVQKEFRGKMESEWQDDGLAGWGCPVPVPGRGVLGAMEDGRLDSPLVAEEGLCLVGTEFVGTWRGYMEGALRSGEEGARKVVAALRAEAT</sequence>
<accession>A0A0N0NRH1</accession>
<evidence type="ECO:0000313" key="9">
    <source>
        <dbReference type="Proteomes" id="UP000038010"/>
    </source>
</evidence>
<dbReference type="GeneID" id="28734298"/>
<comment type="catalytic activity">
    <reaction evidence="4">
        <text>a secondary aliphatic amine + O2 + H2O = a primary amine + an aldehyde + H2O2</text>
        <dbReference type="Rhea" id="RHEA:26414"/>
        <dbReference type="ChEBI" id="CHEBI:15377"/>
        <dbReference type="ChEBI" id="CHEBI:15379"/>
        <dbReference type="ChEBI" id="CHEBI:16240"/>
        <dbReference type="ChEBI" id="CHEBI:17478"/>
        <dbReference type="ChEBI" id="CHEBI:58855"/>
        <dbReference type="ChEBI" id="CHEBI:65296"/>
        <dbReference type="EC" id="1.4.3.4"/>
    </reaction>
</comment>
<comment type="similarity">
    <text evidence="2 6">Belongs to the flavin monoamine oxidase family.</text>
</comment>
<dbReference type="Gene3D" id="3.50.50.60">
    <property type="entry name" value="FAD/NAD(P)-binding domain"/>
    <property type="match status" value="1"/>
</dbReference>
<evidence type="ECO:0000256" key="6">
    <source>
        <dbReference type="RuleBase" id="RU362067"/>
    </source>
</evidence>
<dbReference type="PANTHER" id="PTHR43563">
    <property type="entry name" value="AMINE OXIDASE"/>
    <property type="match status" value="1"/>
</dbReference>
<evidence type="ECO:0000256" key="3">
    <source>
        <dbReference type="ARBA" id="ARBA00023002"/>
    </source>
</evidence>
<dbReference type="AlphaFoldDB" id="A0A0N0NRH1"/>
<dbReference type="RefSeq" id="XP_018005041.1">
    <property type="nucleotide sequence ID" value="XM_018142418.1"/>
</dbReference>
<dbReference type="SUPFAM" id="SSF54373">
    <property type="entry name" value="FAD-linked reductases, C-terminal domain"/>
    <property type="match status" value="1"/>
</dbReference>
<dbReference type="SUPFAM" id="SSF51905">
    <property type="entry name" value="FAD/NAD(P)-binding domain"/>
    <property type="match status" value="1"/>
</dbReference>
<dbReference type="Proteomes" id="UP000038010">
    <property type="component" value="Unassembled WGS sequence"/>
</dbReference>